<dbReference type="GO" id="GO:0003735">
    <property type="term" value="F:structural constituent of ribosome"/>
    <property type="evidence" value="ECO:0007669"/>
    <property type="project" value="InterPro"/>
</dbReference>
<dbReference type="EMBL" id="MN065498">
    <property type="protein sequence ID" value="QEI59600.1"/>
    <property type="molecule type" value="Genomic_DNA"/>
</dbReference>
<evidence type="ECO:0000256" key="4">
    <source>
        <dbReference type="ARBA" id="ARBA00022980"/>
    </source>
</evidence>
<dbReference type="GO" id="GO:0005737">
    <property type="term" value="C:cytoplasm"/>
    <property type="evidence" value="ECO:0007669"/>
    <property type="project" value="UniProtKB-ARBA"/>
</dbReference>
<dbReference type="NCBIfam" id="TIGR00060">
    <property type="entry name" value="L18_bact"/>
    <property type="match status" value="1"/>
</dbReference>
<dbReference type="InterPro" id="IPR004389">
    <property type="entry name" value="Ribosomal_uL18_bac-type"/>
</dbReference>
<dbReference type="PANTHER" id="PTHR12899">
    <property type="entry name" value="39S RIBOSOMAL PROTEIN L18, MITOCHONDRIAL"/>
    <property type="match status" value="1"/>
</dbReference>
<dbReference type="InterPro" id="IPR057268">
    <property type="entry name" value="Ribosomal_L18"/>
</dbReference>
<dbReference type="Pfam" id="PF00861">
    <property type="entry name" value="Ribosomal_L18p"/>
    <property type="match status" value="1"/>
</dbReference>
<keyword evidence="7" id="KW-0934">Plastid</keyword>
<dbReference type="SUPFAM" id="SSF53137">
    <property type="entry name" value="Translational machinery components"/>
    <property type="match status" value="1"/>
</dbReference>
<proteinExistence type="inferred from homology"/>
<dbReference type="Gene3D" id="3.30.420.100">
    <property type="match status" value="1"/>
</dbReference>
<evidence type="ECO:0000256" key="3">
    <source>
        <dbReference type="ARBA" id="ARBA00022884"/>
    </source>
</evidence>
<evidence type="ECO:0000256" key="5">
    <source>
        <dbReference type="ARBA" id="ARBA00023274"/>
    </source>
</evidence>
<dbReference type="GeneID" id="41826870"/>
<evidence type="ECO:0000256" key="2">
    <source>
        <dbReference type="ARBA" id="ARBA00022730"/>
    </source>
</evidence>
<comment type="similarity">
    <text evidence="1">Belongs to the universal ribosomal protein uL18 family.</text>
</comment>
<geneLocation type="plastid" evidence="7"/>
<evidence type="ECO:0000256" key="6">
    <source>
        <dbReference type="ARBA" id="ARBA00035303"/>
    </source>
</evidence>
<gene>
    <name evidence="7" type="primary">rpl18</name>
</gene>
<evidence type="ECO:0000256" key="1">
    <source>
        <dbReference type="ARBA" id="ARBA00007116"/>
    </source>
</evidence>
<dbReference type="InterPro" id="IPR005484">
    <property type="entry name" value="Ribosomal_uL18_bac/plant/anim"/>
</dbReference>
<accession>A0A5C0F4X3</accession>
<dbReference type="GO" id="GO:0006412">
    <property type="term" value="P:translation"/>
    <property type="evidence" value="ECO:0007669"/>
    <property type="project" value="InterPro"/>
</dbReference>
<dbReference type="PANTHER" id="PTHR12899:SF3">
    <property type="entry name" value="LARGE RIBOSOMAL SUBUNIT PROTEIN UL18M"/>
    <property type="match status" value="1"/>
</dbReference>
<sequence>MKKINKQLLHLTKKGTWNRPRLSIYRSNRHLYAQIINDIISKTIISYSTLKQSLKFKKYNTITCNNSYLMGKTLARLCLKKGILKIIFDRNSYLYHGHVKAVADGARLGGLKF</sequence>
<dbReference type="RefSeq" id="YP_009695303.1">
    <property type="nucleotide sequence ID" value="NC_044785.1"/>
</dbReference>
<dbReference type="GO" id="GO:1990904">
    <property type="term" value="C:ribonucleoprotein complex"/>
    <property type="evidence" value="ECO:0007669"/>
    <property type="project" value="UniProtKB-KW"/>
</dbReference>
<keyword evidence="2" id="KW-0699">rRNA-binding</keyword>
<organism evidence="7">
    <name type="scientific">Nitzschia alba</name>
    <name type="common">Marine diatom</name>
    <dbReference type="NCBI Taxonomy" id="2858"/>
    <lineage>
        <taxon>Eukaryota</taxon>
        <taxon>Sar</taxon>
        <taxon>Stramenopiles</taxon>
        <taxon>Ochrophyta</taxon>
        <taxon>Bacillariophyta</taxon>
        <taxon>Bacillariophyceae</taxon>
        <taxon>Bacillariophycidae</taxon>
        <taxon>Bacillariales</taxon>
        <taxon>Bacillariaceae</taxon>
        <taxon>Nitzschia</taxon>
    </lineage>
</organism>
<keyword evidence="4 7" id="KW-0689">Ribosomal protein</keyword>
<dbReference type="GO" id="GO:0008097">
    <property type="term" value="F:5S rRNA binding"/>
    <property type="evidence" value="ECO:0007669"/>
    <property type="project" value="TreeGrafter"/>
</dbReference>
<dbReference type="AlphaFoldDB" id="A0A5C0F4X3"/>
<reference evidence="7" key="1">
    <citation type="submission" date="2019-06" db="EMBL/GenBank/DDBJ databases">
        <authorList>
            <person name="Grosvenor D.A."/>
            <person name="Keepers K.G."/>
            <person name="Pogoda C.S."/>
            <person name="Kane N.C."/>
            <person name="Kociolek J.P."/>
        </authorList>
    </citation>
    <scope>NUCLEOTIDE SEQUENCE</scope>
</reference>
<keyword evidence="3" id="KW-0694">RNA-binding</keyword>
<dbReference type="HAMAP" id="MF_01337_B">
    <property type="entry name" value="Ribosomal_uL18_B"/>
    <property type="match status" value="1"/>
</dbReference>
<dbReference type="GO" id="GO:0005840">
    <property type="term" value="C:ribosome"/>
    <property type="evidence" value="ECO:0007669"/>
    <property type="project" value="UniProtKB-KW"/>
</dbReference>
<protein>
    <recommendedName>
        <fullName evidence="6">Large ribosomal subunit protein uL18c</fullName>
    </recommendedName>
</protein>
<keyword evidence="5" id="KW-0687">Ribonucleoprotein</keyword>
<evidence type="ECO:0000313" key="7">
    <source>
        <dbReference type="EMBL" id="QEI59600.1"/>
    </source>
</evidence>
<name>A0A5C0F4X3_NITAL</name>
<dbReference type="CDD" id="cd00432">
    <property type="entry name" value="Ribosomal_L18_L5e"/>
    <property type="match status" value="1"/>
</dbReference>